<keyword evidence="3" id="KW-0732">Signal</keyword>
<dbReference type="InterPro" id="IPR036263">
    <property type="entry name" value="Chorismate_II_sf"/>
</dbReference>
<evidence type="ECO:0000256" key="1">
    <source>
        <dbReference type="ARBA" id="ARBA00004817"/>
    </source>
</evidence>
<dbReference type="InterPro" id="IPR002701">
    <property type="entry name" value="CM_II_prokaryot"/>
</dbReference>
<dbReference type="SUPFAM" id="SSF48600">
    <property type="entry name" value="Chorismate mutase II"/>
    <property type="match status" value="1"/>
</dbReference>
<dbReference type="OrthoDB" id="8445094at2"/>
<keyword evidence="4" id="KW-0413">Isomerase</keyword>
<keyword evidence="7" id="KW-1185">Reference proteome</keyword>
<feature type="domain" description="Chorismate mutase" evidence="5">
    <location>
        <begin position="1"/>
        <end position="98"/>
    </location>
</feature>
<dbReference type="NCBIfam" id="TIGR01806">
    <property type="entry name" value="CM_mono2"/>
    <property type="match status" value="1"/>
</dbReference>
<dbReference type="GO" id="GO:0046417">
    <property type="term" value="P:chorismate metabolic process"/>
    <property type="evidence" value="ECO:0007669"/>
    <property type="project" value="InterPro"/>
</dbReference>
<name>A0A1C4B439_9ENTR</name>
<evidence type="ECO:0000256" key="4">
    <source>
        <dbReference type="ARBA" id="ARBA00023235"/>
    </source>
</evidence>
<organism evidence="6 7">
    <name type="scientific">Kosakonia oryziphila</name>
    <dbReference type="NCBI Taxonomy" id="1005667"/>
    <lineage>
        <taxon>Bacteria</taxon>
        <taxon>Pseudomonadati</taxon>
        <taxon>Pseudomonadota</taxon>
        <taxon>Gammaproteobacteria</taxon>
        <taxon>Enterobacterales</taxon>
        <taxon>Enterobacteriaceae</taxon>
        <taxon>Kosakonia</taxon>
    </lineage>
</organism>
<dbReference type="NCBIfam" id="NF005965">
    <property type="entry name" value="PRK08055.1"/>
    <property type="match status" value="1"/>
</dbReference>
<dbReference type="InterPro" id="IPR036979">
    <property type="entry name" value="CM_dom_sf"/>
</dbReference>
<accession>A0A1C4B439</accession>
<dbReference type="PANTHER" id="PTHR38041">
    <property type="entry name" value="CHORISMATE MUTASE"/>
    <property type="match status" value="1"/>
</dbReference>
<reference evidence="7" key="1">
    <citation type="submission" date="2016-08" db="EMBL/GenBank/DDBJ databases">
        <authorList>
            <person name="Varghese N."/>
            <person name="Submissions Spin"/>
        </authorList>
    </citation>
    <scope>NUCLEOTIDE SEQUENCE [LARGE SCALE GENOMIC DNA]</scope>
    <source>
        <strain evidence="7">REICA_142</strain>
    </source>
</reference>
<dbReference type="GO" id="GO:0009697">
    <property type="term" value="P:salicylic acid biosynthetic process"/>
    <property type="evidence" value="ECO:0007669"/>
    <property type="project" value="TreeGrafter"/>
</dbReference>
<dbReference type="PANTHER" id="PTHR38041:SF2">
    <property type="entry name" value="SECRETED CHORISMATE MUTASE"/>
    <property type="match status" value="1"/>
</dbReference>
<evidence type="ECO:0000256" key="2">
    <source>
        <dbReference type="ARBA" id="ARBA00012404"/>
    </source>
</evidence>
<comment type="pathway">
    <text evidence="1">Metabolic intermediate biosynthesis; prephenate biosynthesis; prephenate from chorismate: step 1/1.</text>
</comment>
<dbReference type="Proteomes" id="UP000198515">
    <property type="component" value="Unassembled WGS sequence"/>
</dbReference>
<proteinExistence type="predicted"/>
<evidence type="ECO:0000259" key="5">
    <source>
        <dbReference type="PROSITE" id="PS51168"/>
    </source>
</evidence>
<dbReference type="Gene3D" id="1.20.59.10">
    <property type="entry name" value="Chorismate mutase"/>
    <property type="match status" value="1"/>
</dbReference>
<dbReference type="UniPathway" id="UPA00120">
    <property type="reaction ID" value="UER00203"/>
</dbReference>
<dbReference type="AlphaFoldDB" id="A0A1C4B439"/>
<gene>
    <name evidence="6" type="ORF">GA0061070_1006105</name>
</gene>
<evidence type="ECO:0000313" key="6">
    <source>
        <dbReference type="EMBL" id="SCC01633.1"/>
    </source>
</evidence>
<dbReference type="Pfam" id="PF01817">
    <property type="entry name" value="CM_2"/>
    <property type="match status" value="1"/>
</dbReference>
<sequence length="177" mass="19708">MKNFASTLLMSGSVFAGAPAVICLNALSLILTERMQIMRDVAAYKAKYRLPVEDLAREQKVLSAARNTAQEAGLEPQSVEPFISALMTAGKAIQHRYLADGFTQPDLSATHRDLDGIRQRINELDKHLLMTISQRLRTGELSYSERAWLAEKTASPNLTEAEKDNLLDTMRFIQRAG</sequence>
<evidence type="ECO:0000313" key="7">
    <source>
        <dbReference type="Proteomes" id="UP000198515"/>
    </source>
</evidence>
<protein>
    <recommendedName>
        <fullName evidence="2">chorismate mutase</fullName>
        <ecNumber evidence="2">5.4.99.5</ecNumber>
    </recommendedName>
</protein>
<dbReference type="GO" id="GO:0004106">
    <property type="term" value="F:chorismate mutase activity"/>
    <property type="evidence" value="ECO:0007669"/>
    <property type="project" value="UniProtKB-EC"/>
</dbReference>
<dbReference type="PROSITE" id="PS51168">
    <property type="entry name" value="CHORISMATE_MUT_2"/>
    <property type="match status" value="1"/>
</dbReference>
<dbReference type="SMART" id="SM00830">
    <property type="entry name" value="CM_2"/>
    <property type="match status" value="1"/>
</dbReference>
<dbReference type="InterPro" id="IPR051331">
    <property type="entry name" value="Chorismate_mutase-related"/>
</dbReference>
<evidence type="ECO:0000256" key="3">
    <source>
        <dbReference type="ARBA" id="ARBA00022729"/>
    </source>
</evidence>
<dbReference type="EMBL" id="FMBC01000006">
    <property type="protein sequence ID" value="SCC01633.1"/>
    <property type="molecule type" value="Genomic_DNA"/>
</dbReference>
<dbReference type="EC" id="5.4.99.5" evidence="2"/>
<dbReference type="RefSeq" id="WP_139109728.1">
    <property type="nucleotide sequence ID" value="NZ_FMBC01000006.1"/>
</dbReference>
<dbReference type="InterPro" id="IPR008240">
    <property type="entry name" value="Chorismate_mutase_periplasmic"/>
</dbReference>